<dbReference type="Pfam" id="PF00561">
    <property type="entry name" value="Abhydrolase_1"/>
    <property type="match status" value="1"/>
</dbReference>
<dbReference type="AlphaFoldDB" id="A0A0A0BZQ5"/>
<organism evidence="3 4">
    <name type="scientific">Cellulomonas bogoriensis 69B4 = DSM 16987</name>
    <dbReference type="NCBI Taxonomy" id="1386082"/>
    <lineage>
        <taxon>Bacteria</taxon>
        <taxon>Bacillati</taxon>
        <taxon>Actinomycetota</taxon>
        <taxon>Actinomycetes</taxon>
        <taxon>Micrococcales</taxon>
        <taxon>Cellulomonadaceae</taxon>
        <taxon>Cellulomonas</taxon>
    </lineage>
</organism>
<dbReference type="InterPro" id="IPR029058">
    <property type="entry name" value="AB_hydrolase_fold"/>
</dbReference>
<dbReference type="SUPFAM" id="SSF53474">
    <property type="entry name" value="alpha/beta-Hydrolases"/>
    <property type="match status" value="1"/>
</dbReference>
<keyword evidence="1 3" id="KW-0378">Hydrolase</keyword>
<reference evidence="3 4" key="1">
    <citation type="submission" date="2013-08" db="EMBL/GenBank/DDBJ databases">
        <title>Genome sequencing of Cellulomonas bogoriensis 69B4.</title>
        <authorList>
            <person name="Chen F."/>
            <person name="Li Y."/>
            <person name="Wang G."/>
        </authorList>
    </citation>
    <scope>NUCLEOTIDE SEQUENCE [LARGE SCALE GENOMIC DNA]</scope>
    <source>
        <strain evidence="3 4">69B4</strain>
    </source>
</reference>
<dbReference type="PRINTS" id="PR00412">
    <property type="entry name" value="EPOXHYDRLASE"/>
</dbReference>
<dbReference type="OrthoDB" id="2987348at2"/>
<evidence type="ECO:0000256" key="1">
    <source>
        <dbReference type="ARBA" id="ARBA00022801"/>
    </source>
</evidence>
<sequence>MTDASTVLVDGPWEHRFVAANGARFHVAVAEPADGNESRAPLVLLLHGFPQHWWAWRHQLPALAAEGYRVAAMDLRGAGASDKPPHGYDAPTLCRDVAGVVRSLGSQDAVVVGHGLGGAVAWSMPALEPGAVRAVAALSAPYPVRMRSPRMVRHLLGTSAGRRLAMFQVPWFPERALTRGGLTAQVMQEWSGPRGLDRATVEACTRAMGIPFAAHASMEAVRWAVRSTPRPDGRRYLQALRSARPVPTLQLHGTDDGGIPAAVARGGPGDPYTYHLVPGAGHYLPEEAPEQVTALLAGWLSELPARV</sequence>
<gene>
    <name evidence="3" type="ORF">N869_08475</name>
</gene>
<dbReference type="Proteomes" id="UP000054314">
    <property type="component" value="Unassembled WGS sequence"/>
</dbReference>
<dbReference type="RefSeq" id="WP_035058085.1">
    <property type="nucleotide sequence ID" value="NZ_AXCZ01000021.1"/>
</dbReference>
<dbReference type="EMBL" id="AXCZ01000021">
    <property type="protein sequence ID" value="KGM13873.1"/>
    <property type="molecule type" value="Genomic_DNA"/>
</dbReference>
<evidence type="ECO:0000313" key="4">
    <source>
        <dbReference type="Proteomes" id="UP000054314"/>
    </source>
</evidence>
<keyword evidence="4" id="KW-1185">Reference proteome</keyword>
<dbReference type="InterPro" id="IPR000639">
    <property type="entry name" value="Epox_hydrolase-like"/>
</dbReference>
<evidence type="ECO:0000259" key="2">
    <source>
        <dbReference type="Pfam" id="PF00561"/>
    </source>
</evidence>
<dbReference type="PANTHER" id="PTHR43329">
    <property type="entry name" value="EPOXIDE HYDROLASE"/>
    <property type="match status" value="1"/>
</dbReference>
<evidence type="ECO:0000313" key="3">
    <source>
        <dbReference type="EMBL" id="KGM13873.1"/>
    </source>
</evidence>
<protein>
    <submittedName>
        <fullName evidence="3">Alpha/beta hydrolase</fullName>
    </submittedName>
</protein>
<dbReference type="PRINTS" id="PR00111">
    <property type="entry name" value="ABHYDROLASE"/>
</dbReference>
<name>A0A0A0BZQ5_9CELL</name>
<dbReference type="GO" id="GO:0016787">
    <property type="term" value="F:hydrolase activity"/>
    <property type="evidence" value="ECO:0007669"/>
    <property type="project" value="UniProtKB-KW"/>
</dbReference>
<accession>A0A0A0BZQ5</accession>
<proteinExistence type="predicted"/>
<dbReference type="Gene3D" id="3.40.50.1820">
    <property type="entry name" value="alpha/beta hydrolase"/>
    <property type="match status" value="1"/>
</dbReference>
<feature type="domain" description="AB hydrolase-1" evidence="2">
    <location>
        <begin position="41"/>
        <end position="289"/>
    </location>
</feature>
<dbReference type="InterPro" id="IPR000073">
    <property type="entry name" value="AB_hydrolase_1"/>
</dbReference>
<comment type="caution">
    <text evidence="3">The sequence shown here is derived from an EMBL/GenBank/DDBJ whole genome shotgun (WGS) entry which is preliminary data.</text>
</comment>